<evidence type="ECO:0000313" key="5">
    <source>
        <dbReference type="Proteomes" id="UP000055024"/>
    </source>
</evidence>
<dbReference type="OrthoDB" id="5863270at2759"/>
<feature type="domain" description="DUF5641" evidence="3">
    <location>
        <begin position="498"/>
        <end position="578"/>
    </location>
</feature>
<feature type="region of interest" description="Disordered" evidence="1">
    <location>
        <begin position="398"/>
        <end position="430"/>
    </location>
</feature>
<feature type="compositionally biased region" description="Basic and acidic residues" evidence="1">
    <location>
        <begin position="411"/>
        <end position="428"/>
    </location>
</feature>
<organism evidence="4 5">
    <name type="scientific">Trichinella zimbabwensis</name>
    <dbReference type="NCBI Taxonomy" id="268475"/>
    <lineage>
        <taxon>Eukaryota</taxon>
        <taxon>Metazoa</taxon>
        <taxon>Ecdysozoa</taxon>
        <taxon>Nematoda</taxon>
        <taxon>Enoplea</taxon>
        <taxon>Dorylaimia</taxon>
        <taxon>Trichinellida</taxon>
        <taxon>Trichinellidae</taxon>
        <taxon>Trichinella</taxon>
    </lineage>
</organism>
<dbReference type="Pfam" id="PF18701">
    <property type="entry name" value="DUF5641"/>
    <property type="match status" value="1"/>
</dbReference>
<feature type="region of interest" description="Disordered" evidence="1">
    <location>
        <begin position="191"/>
        <end position="220"/>
    </location>
</feature>
<dbReference type="PANTHER" id="PTHR47331:SF1">
    <property type="entry name" value="GAG-LIKE PROTEIN"/>
    <property type="match status" value="1"/>
</dbReference>
<gene>
    <name evidence="4" type="ORF">T11_16111</name>
</gene>
<keyword evidence="5" id="KW-1185">Reference proteome</keyword>
<dbReference type="Pfam" id="PF17921">
    <property type="entry name" value="Integrase_H2C2"/>
    <property type="match status" value="1"/>
</dbReference>
<proteinExistence type="predicted"/>
<dbReference type="Gene3D" id="1.10.340.70">
    <property type="match status" value="1"/>
</dbReference>
<dbReference type="InterPro" id="IPR040676">
    <property type="entry name" value="DUF5641"/>
</dbReference>
<evidence type="ECO:0000256" key="1">
    <source>
        <dbReference type="SAM" id="MobiDB-lite"/>
    </source>
</evidence>
<dbReference type="Pfam" id="PF05380">
    <property type="entry name" value="Peptidase_A17"/>
    <property type="match status" value="1"/>
</dbReference>
<evidence type="ECO:0008006" key="6">
    <source>
        <dbReference type="Google" id="ProtNLM"/>
    </source>
</evidence>
<dbReference type="EMBL" id="JYDP01000085">
    <property type="protein sequence ID" value="KRZ08542.1"/>
    <property type="molecule type" value="Genomic_DNA"/>
</dbReference>
<feature type="region of interest" description="Disordered" evidence="1">
    <location>
        <begin position="345"/>
        <end position="364"/>
    </location>
</feature>
<reference evidence="4 5" key="1">
    <citation type="submission" date="2015-01" db="EMBL/GenBank/DDBJ databases">
        <title>Evolution of Trichinella species and genotypes.</title>
        <authorList>
            <person name="Korhonen P.K."/>
            <person name="Edoardo P."/>
            <person name="Giuseppe L.R."/>
            <person name="Gasser R.B."/>
        </authorList>
    </citation>
    <scope>NUCLEOTIDE SEQUENCE [LARGE SCALE GENOMIC DNA]</scope>
    <source>
        <strain evidence="4">ISS1029</strain>
    </source>
</reference>
<feature type="compositionally biased region" description="Polar residues" evidence="1">
    <location>
        <begin position="195"/>
        <end position="204"/>
    </location>
</feature>
<dbReference type="InterPro" id="IPR008042">
    <property type="entry name" value="Retrotrans_Pao"/>
</dbReference>
<feature type="domain" description="Integrase zinc-binding" evidence="2">
    <location>
        <begin position="252"/>
        <end position="304"/>
    </location>
</feature>
<dbReference type="PANTHER" id="PTHR47331">
    <property type="entry name" value="PHD-TYPE DOMAIN-CONTAINING PROTEIN"/>
    <property type="match status" value="1"/>
</dbReference>
<accession>A0A0V1HCU1</accession>
<evidence type="ECO:0000259" key="3">
    <source>
        <dbReference type="Pfam" id="PF18701"/>
    </source>
</evidence>
<sequence length="668" mass="74392">MSPGTTRQDGQDSKRQLLSTASRVFDPVGCLAPFTVMAKIPFQSLWQLRVSWDEPLPEDVERHWNRWKRDMAELSLIRVPRALVPVTLAQVNWIELHAFCDASERAYGAVVYLRLETSGRLTLVNFITAKTHVAPVKRLNLPRLEIMGALLAAQGEERTTRHATLAVMMEIEKLFRISAYCLRNLDAAGAKGRVQSRNQNTPQGGPSDGAQPHRPARSLPNESRMLCMGSRLENADLPASMRHPAIFPGKHELTMGLIRRYHLRQLHARTDQMLATLRQHYWVPKGRRQVKKVTRGCLSCRRVAAKPAQPRLAALPRDQDGLRRTIVRLNGKEDYVTKIRVPDHVHGHSRRAPGVAPPDDHGQSIASTSSIYGKERQARDHPNRQLLLIQKRRLRTPPVAVSGGCEQSSKGTREASHQLEVHPRKSPVDGRLLGAPGLLSQGVIKKGPCSGIAGRRRTQDASLPFQLLTGREYVDFPAVEDNDPDWHSARRGPPHWESRWRYRQQLMAKWWRRWRSEYLVTLLPREKWSRDERQLSSSVMPAGSGGQTFAGRDGVNRTARIQTSTTEITRPVAKLVVLGSAIEGNGRATLPSGGGCSGRNGRGTVAKNMWDSNHSMIIVGSIESVGCVGGWIEGVMSTAPSFNKVCVSTVWSCLLSRSDLNVSQVAVG</sequence>
<dbReference type="Proteomes" id="UP000055024">
    <property type="component" value="Unassembled WGS sequence"/>
</dbReference>
<evidence type="ECO:0000313" key="4">
    <source>
        <dbReference type="EMBL" id="KRZ08542.1"/>
    </source>
</evidence>
<protein>
    <recommendedName>
        <fullName evidence="6">Integrase zinc-binding domain-containing protein</fullName>
    </recommendedName>
</protein>
<evidence type="ECO:0000259" key="2">
    <source>
        <dbReference type="Pfam" id="PF17921"/>
    </source>
</evidence>
<name>A0A0V1HCU1_9BILA</name>
<dbReference type="AlphaFoldDB" id="A0A0V1HCU1"/>
<comment type="caution">
    <text evidence="4">The sequence shown here is derived from an EMBL/GenBank/DDBJ whole genome shotgun (WGS) entry which is preliminary data.</text>
</comment>
<dbReference type="InterPro" id="IPR041588">
    <property type="entry name" value="Integrase_H2C2"/>
</dbReference>